<comment type="subcellular location">
    <subcellularLocation>
        <location evidence="10">Cell inner membrane</location>
        <topology evidence="10">Multi-pass membrane protein</topology>
    </subcellularLocation>
    <subcellularLocation>
        <location evidence="1">Cell membrane</location>
        <topology evidence="1">Multi-pass membrane protein</topology>
    </subcellularLocation>
</comment>
<dbReference type="InterPro" id="IPR004772">
    <property type="entry name" value="TrkH"/>
</dbReference>
<protein>
    <recommendedName>
        <fullName evidence="10">Trk system potassium uptake protein</fullName>
    </recommendedName>
</protein>
<dbReference type="EMBL" id="JABFDB010000016">
    <property type="protein sequence ID" value="NYZ22193.1"/>
    <property type="molecule type" value="Genomic_DNA"/>
</dbReference>
<dbReference type="PANTHER" id="PTHR32024:SF3">
    <property type="entry name" value="TRK SYSTEM POTASSIUM UPTAKE PROTEIN"/>
    <property type="match status" value="1"/>
</dbReference>
<keyword evidence="4 10" id="KW-0633">Potassium transport</keyword>
<keyword evidence="9 10" id="KW-0472">Membrane</keyword>
<dbReference type="PANTHER" id="PTHR32024">
    <property type="entry name" value="TRK SYSTEM POTASSIUM UPTAKE PROTEIN TRKG-RELATED"/>
    <property type="match status" value="1"/>
</dbReference>
<gene>
    <name evidence="12" type="ORF">HND93_20970</name>
</gene>
<dbReference type="InterPro" id="IPR003445">
    <property type="entry name" value="Cat_transpt"/>
</dbReference>
<feature type="transmembrane region" description="Helical" evidence="11">
    <location>
        <begin position="137"/>
        <end position="159"/>
    </location>
</feature>
<comment type="caution">
    <text evidence="12">The sequence shown here is derived from an EMBL/GenBank/DDBJ whole genome shotgun (WGS) entry which is preliminary data.</text>
</comment>
<evidence type="ECO:0000256" key="7">
    <source>
        <dbReference type="ARBA" id="ARBA00022989"/>
    </source>
</evidence>
<evidence type="ECO:0000313" key="13">
    <source>
        <dbReference type="Proteomes" id="UP000584642"/>
    </source>
</evidence>
<sequence length="486" mass="52013">MRTALDTRPVFHVAGALMSVLAVAMLAALLVEIGAGGGEWMAFAASAGITLFCGVLLMLMNRTERVALTLRQTFLLTSVSWVLVGAFATLPFRLSDQLDLSTADAVFEAMSGLTATGATVIVGLDTLSPGLLLWRSLLQWMGGIGIIAMGIAVLPVLRVGGMQLFRSESSERYEKVVPRASELVAAVMWIYSLLTLCCAACLALAGMSPFDAVNHAMTTLSTAGFSTRDASIGDWNNPVIEWILVVFMMAGGVPMARFVSALRGDLGPIWRDTQVRWYLGFMAVVSLVMAAWLYATLDLPVDDAVRLSTFNVVSVVTTTGFVSGDYGLWGPTAIMVFLILSTIGGCTGSTTGGIKIFRFEVLFMVLRVQIHRLYTPHRVLPLRYNDRSVDADVMISVMSFGFVYMASIFLVALALGGFGLDLVTALSGAASAIGNIGPGLGPIIGPSGTFQPLPDNAKWLLSGAMLLGRLEFFTLLVLFGRAFWRG</sequence>
<evidence type="ECO:0000256" key="1">
    <source>
        <dbReference type="ARBA" id="ARBA00004651"/>
    </source>
</evidence>
<feature type="transmembrane region" description="Helical" evidence="11">
    <location>
        <begin position="394"/>
        <end position="415"/>
    </location>
</feature>
<feature type="transmembrane region" description="Helical" evidence="11">
    <location>
        <begin position="73"/>
        <end position="92"/>
    </location>
</feature>
<keyword evidence="13" id="KW-1185">Reference proteome</keyword>
<evidence type="ECO:0000256" key="11">
    <source>
        <dbReference type="SAM" id="Phobius"/>
    </source>
</evidence>
<evidence type="ECO:0000256" key="3">
    <source>
        <dbReference type="ARBA" id="ARBA00022475"/>
    </source>
</evidence>
<accession>A0ABX2TGA6</accession>
<evidence type="ECO:0000313" key="12">
    <source>
        <dbReference type="EMBL" id="NYZ22193.1"/>
    </source>
</evidence>
<reference evidence="12 13" key="1">
    <citation type="submission" date="2020-05" db="EMBL/GenBank/DDBJ databases">
        <title>Azospirillum oleiclasticum sp. nov, a nitrogen-fixing and heavy crude oil-emulsifying bacterium isolated from the crude oil of Yumen Oilfield.</title>
        <authorList>
            <person name="Wu D."/>
            <person name="Cai M."/>
            <person name="Zhang X."/>
        </authorList>
    </citation>
    <scope>NUCLEOTIDE SEQUENCE [LARGE SCALE GENOMIC DNA]</scope>
    <source>
        <strain evidence="12 13">ROY-1-1-2</strain>
    </source>
</reference>
<dbReference type="Proteomes" id="UP000584642">
    <property type="component" value="Unassembled WGS sequence"/>
</dbReference>
<feature type="transmembrane region" description="Helical" evidence="11">
    <location>
        <begin position="180"/>
        <end position="205"/>
    </location>
</feature>
<evidence type="ECO:0000256" key="8">
    <source>
        <dbReference type="ARBA" id="ARBA00023065"/>
    </source>
</evidence>
<feature type="transmembrane region" description="Helical" evidence="11">
    <location>
        <begin position="239"/>
        <end position="256"/>
    </location>
</feature>
<evidence type="ECO:0000256" key="10">
    <source>
        <dbReference type="PIRNR" id="PIRNR006247"/>
    </source>
</evidence>
<feature type="transmembrane region" description="Helical" evidence="11">
    <location>
        <begin position="464"/>
        <end position="484"/>
    </location>
</feature>
<dbReference type="PIRSF" id="PIRSF006247">
    <property type="entry name" value="TrkH"/>
    <property type="match status" value="1"/>
</dbReference>
<evidence type="ECO:0000256" key="9">
    <source>
        <dbReference type="ARBA" id="ARBA00023136"/>
    </source>
</evidence>
<keyword evidence="6 10" id="KW-0630">Potassium</keyword>
<dbReference type="RefSeq" id="WP_180283971.1">
    <property type="nucleotide sequence ID" value="NZ_JABFDB010000016.1"/>
</dbReference>
<proteinExistence type="inferred from homology"/>
<evidence type="ECO:0000256" key="6">
    <source>
        <dbReference type="ARBA" id="ARBA00022958"/>
    </source>
</evidence>
<feature type="transmembrane region" description="Helical" evidence="11">
    <location>
        <begin position="422"/>
        <end position="444"/>
    </location>
</feature>
<comment type="similarity">
    <text evidence="10">Belongs to the TrkH potassium transport family.</text>
</comment>
<feature type="transmembrane region" description="Helical" evidence="11">
    <location>
        <begin position="40"/>
        <end position="61"/>
    </location>
</feature>
<name>A0ABX2TGA6_9PROT</name>
<feature type="transmembrane region" description="Helical" evidence="11">
    <location>
        <begin position="277"/>
        <end position="295"/>
    </location>
</feature>
<keyword evidence="5 11" id="KW-0812">Transmembrane</keyword>
<evidence type="ECO:0000256" key="5">
    <source>
        <dbReference type="ARBA" id="ARBA00022692"/>
    </source>
</evidence>
<feature type="transmembrane region" description="Helical" evidence="11">
    <location>
        <begin position="12"/>
        <end position="34"/>
    </location>
</feature>
<comment type="function">
    <text evidence="10">Low-affinity potassium transport system. Interacts with Trk system potassium uptake protein TrkA.</text>
</comment>
<evidence type="ECO:0000256" key="4">
    <source>
        <dbReference type="ARBA" id="ARBA00022538"/>
    </source>
</evidence>
<dbReference type="Pfam" id="PF02386">
    <property type="entry name" value="TrkH"/>
    <property type="match status" value="1"/>
</dbReference>
<keyword evidence="2 10" id="KW-0813">Transport</keyword>
<evidence type="ECO:0000256" key="2">
    <source>
        <dbReference type="ARBA" id="ARBA00022448"/>
    </source>
</evidence>
<keyword evidence="3 10" id="KW-1003">Cell membrane</keyword>
<keyword evidence="7 11" id="KW-1133">Transmembrane helix</keyword>
<keyword evidence="10" id="KW-0997">Cell inner membrane</keyword>
<keyword evidence="8 10" id="KW-0406">Ion transport</keyword>
<organism evidence="12 13">
    <name type="scientific">Azospirillum oleiclasticum</name>
    <dbReference type="NCBI Taxonomy" id="2735135"/>
    <lineage>
        <taxon>Bacteria</taxon>
        <taxon>Pseudomonadati</taxon>
        <taxon>Pseudomonadota</taxon>
        <taxon>Alphaproteobacteria</taxon>
        <taxon>Rhodospirillales</taxon>
        <taxon>Azospirillaceae</taxon>
        <taxon>Azospirillum</taxon>
    </lineage>
</organism>